<keyword evidence="3" id="KW-1185">Reference proteome</keyword>
<feature type="signal peptide" evidence="1">
    <location>
        <begin position="1"/>
        <end position="25"/>
    </location>
</feature>
<dbReference type="OrthoDB" id="999584at2"/>
<protein>
    <recommendedName>
        <fullName evidence="4">Fimbrillin-A associated anchor protein Mfa1 and Mfa2</fullName>
    </recommendedName>
</protein>
<accession>A0A1M5J8A1</accession>
<organism evidence="2 3">
    <name type="scientific">Dysgonomonas macrotermitis</name>
    <dbReference type="NCBI Taxonomy" id="1346286"/>
    <lineage>
        <taxon>Bacteria</taxon>
        <taxon>Pseudomonadati</taxon>
        <taxon>Bacteroidota</taxon>
        <taxon>Bacteroidia</taxon>
        <taxon>Bacteroidales</taxon>
        <taxon>Dysgonomonadaceae</taxon>
        <taxon>Dysgonomonas</taxon>
    </lineage>
</organism>
<dbReference type="RefSeq" id="WP_062184671.1">
    <property type="nucleotide sequence ID" value="NZ_BBXL01000029.1"/>
</dbReference>
<evidence type="ECO:0000313" key="2">
    <source>
        <dbReference type="EMBL" id="SHG36817.1"/>
    </source>
</evidence>
<name>A0A1M5J8A1_9BACT</name>
<dbReference type="AlphaFoldDB" id="A0A1M5J8A1"/>
<feature type="chain" id="PRO_5009911302" description="Fimbrillin-A associated anchor protein Mfa1 and Mfa2" evidence="1">
    <location>
        <begin position="26"/>
        <end position="299"/>
    </location>
</feature>
<evidence type="ECO:0000313" key="3">
    <source>
        <dbReference type="Proteomes" id="UP000184480"/>
    </source>
</evidence>
<reference evidence="3" key="1">
    <citation type="submission" date="2016-11" db="EMBL/GenBank/DDBJ databases">
        <authorList>
            <person name="Varghese N."/>
            <person name="Submissions S."/>
        </authorList>
    </citation>
    <scope>NUCLEOTIDE SEQUENCE [LARGE SCALE GENOMIC DNA]</scope>
    <source>
        <strain evidence="3">DSM 27370</strain>
    </source>
</reference>
<proteinExistence type="predicted"/>
<sequence>MNRYAYLKALLYAILSICCSNSCSLVDFSEDCTYYGHVEIKPDWSELPQQKGKPGLTDIHFLSCNANNRDFRISNDTIVKDMIASTYKVLAFNSYGLQNISFTDMGCPQTANAVLDTYERDSKVYTYQAPDLYAANIDLTVVPFDTVICSPLLRPATRQVNIHFIVIDNGITKVEAINGELSGIAYIYGLENLDQIKSSARIAFNSVRYSENDNIYSSGLQVFGINPDKQGQGRIDNLLDISLLTTNGNSYSETIDLTSVFSGFTTRIINITIEIRLGLSGIEVSVSGWNVSDGGHIEL</sequence>
<dbReference type="STRING" id="1346286.SAMN05444362_12238"/>
<keyword evidence="1" id="KW-0732">Signal</keyword>
<gene>
    <name evidence="2" type="ORF">SAMN05444362_12238</name>
</gene>
<dbReference type="Proteomes" id="UP000184480">
    <property type="component" value="Unassembled WGS sequence"/>
</dbReference>
<dbReference type="EMBL" id="FQUC01000022">
    <property type="protein sequence ID" value="SHG36817.1"/>
    <property type="molecule type" value="Genomic_DNA"/>
</dbReference>
<evidence type="ECO:0008006" key="4">
    <source>
        <dbReference type="Google" id="ProtNLM"/>
    </source>
</evidence>
<evidence type="ECO:0000256" key="1">
    <source>
        <dbReference type="SAM" id="SignalP"/>
    </source>
</evidence>